<gene>
    <name evidence="1" type="ORF">ALGA_1873</name>
</gene>
<evidence type="ECO:0000313" key="1">
    <source>
        <dbReference type="EMBL" id="BAX80233.1"/>
    </source>
</evidence>
<protein>
    <submittedName>
        <fullName evidence="1">Uncharacterized protein</fullName>
    </submittedName>
</protein>
<dbReference type="AlphaFoldDB" id="A0A1Y1CJH9"/>
<dbReference type="Proteomes" id="UP000218267">
    <property type="component" value="Chromosome"/>
</dbReference>
<organism evidence="1 2">
    <name type="scientific">Labilibaculum antarcticum</name>
    <dbReference type="NCBI Taxonomy" id="1717717"/>
    <lineage>
        <taxon>Bacteria</taxon>
        <taxon>Pseudomonadati</taxon>
        <taxon>Bacteroidota</taxon>
        <taxon>Bacteroidia</taxon>
        <taxon>Marinilabiliales</taxon>
        <taxon>Marinifilaceae</taxon>
        <taxon>Labilibaculum</taxon>
    </lineage>
</organism>
<dbReference type="KEGG" id="mbas:ALGA_1873"/>
<keyword evidence="2" id="KW-1185">Reference proteome</keyword>
<dbReference type="OrthoDB" id="1090083at2"/>
<reference evidence="2" key="2">
    <citation type="journal article" date="2020" name="Antonie Van Leeuwenhoek">
        <title>Labilibaculum antarcticum sp. nov., a novel facultative anaerobic, psychrotorelant bacterium isolated from marine sediment of Antarctica.</title>
        <authorList>
            <person name="Watanabe M."/>
            <person name="Kojima H."/>
            <person name="Fukui M."/>
        </authorList>
    </citation>
    <scope>NUCLEOTIDE SEQUENCE [LARGE SCALE GENOMIC DNA]</scope>
    <source>
        <strain evidence="2">SPP2</strain>
    </source>
</reference>
<evidence type="ECO:0000313" key="2">
    <source>
        <dbReference type="Proteomes" id="UP000218267"/>
    </source>
</evidence>
<name>A0A1Y1CJH9_9BACT</name>
<dbReference type="RefSeq" id="WP_096429095.1">
    <property type="nucleotide sequence ID" value="NZ_AP018042.1"/>
</dbReference>
<proteinExistence type="predicted"/>
<dbReference type="EMBL" id="AP018042">
    <property type="protein sequence ID" value="BAX80233.1"/>
    <property type="molecule type" value="Genomic_DNA"/>
</dbReference>
<sequence>MEHKELIKERMLRQASRMWAIDEVYDESSFDPLVRILISALAAESESIYHEMDQVQDRVAKKLMNQLIPHIHGGVQPGHSVVIINPTDSVTCLPANYKFLSRVRNEFDALRELQFISLQETSLFKGGVKYVLSNSAYYQMTDYRFKSRIESDVLKNITVEKNEVLLGIEIPVNTDGLNSFQLFLDYKGNDAIRDSFYRQLKNAKFYFDDEKLDVDFGLFSEDDEELTVDWGSSNSELYGMKKRVLSYYERQFLSLKRNPESIQDFHANSSLNDDNICWLRICFKEGFDSSILSAVNCFANALPVVNLTEREKVFKSSENLSVISLQDEEAFFALEVVEGDDGVIYEEYGVQNGSEWENGTFLLRRDGVAGMSTENANEAINFLIGKLRNESAAFAMLDNGKFAEDLKVLGQIVSRLQQSLNQKKRYHSPVYMFLKYREIADTIFVKYYTTAGKLLKGIKPNTPILPYKGASIQQAGGYFITAMTGARNVLNSDEQLYNNRYMMLSGGRIVTKKDVKALVCNVFGEMVEQIDIEKGLLESPDSNTGFVRTIDIKLSIKREIVEDEGIVLEGREVLHALEERGSNIYPYCLFINGMQIFKQ</sequence>
<reference evidence="1 2" key="1">
    <citation type="journal article" date="2018" name="Mar. Genomics">
        <title>Complete genome sequence of Marinifilaceae bacterium strain SPP2, isolated from the Antarctic marine sediment.</title>
        <authorList>
            <person name="Watanabe M."/>
            <person name="Kojima H."/>
            <person name="Fukui M."/>
        </authorList>
    </citation>
    <scope>NUCLEOTIDE SEQUENCE [LARGE SCALE GENOMIC DNA]</scope>
    <source>
        <strain evidence="1 2">SPP2</strain>
    </source>
</reference>
<accession>A0A1Y1CJH9</accession>